<proteinExistence type="predicted"/>
<feature type="non-terminal residue" evidence="2">
    <location>
        <position position="1"/>
    </location>
</feature>
<organism evidence="2 3">
    <name type="scientific">Cynara cardunculus var. scolymus</name>
    <name type="common">Globe artichoke</name>
    <name type="synonym">Cynara scolymus</name>
    <dbReference type="NCBI Taxonomy" id="59895"/>
    <lineage>
        <taxon>Eukaryota</taxon>
        <taxon>Viridiplantae</taxon>
        <taxon>Streptophyta</taxon>
        <taxon>Embryophyta</taxon>
        <taxon>Tracheophyta</taxon>
        <taxon>Spermatophyta</taxon>
        <taxon>Magnoliopsida</taxon>
        <taxon>eudicotyledons</taxon>
        <taxon>Gunneridae</taxon>
        <taxon>Pentapetalae</taxon>
        <taxon>asterids</taxon>
        <taxon>campanulids</taxon>
        <taxon>Asterales</taxon>
        <taxon>Asteraceae</taxon>
        <taxon>Carduoideae</taxon>
        <taxon>Cardueae</taxon>
        <taxon>Carduinae</taxon>
        <taxon>Cynara</taxon>
    </lineage>
</organism>
<protein>
    <recommendedName>
        <fullName evidence="1">DUF7880 domain-containing protein</fullName>
    </recommendedName>
</protein>
<evidence type="ECO:0000313" key="2">
    <source>
        <dbReference type="EMBL" id="KVI07964.1"/>
    </source>
</evidence>
<reference evidence="2 3" key="1">
    <citation type="journal article" date="2016" name="Sci. Rep.">
        <title>The genome sequence of the outbreeding globe artichoke constructed de novo incorporating a phase-aware low-pass sequencing strategy of F1 progeny.</title>
        <authorList>
            <person name="Scaglione D."/>
            <person name="Reyes-Chin-Wo S."/>
            <person name="Acquadro A."/>
            <person name="Froenicke L."/>
            <person name="Portis E."/>
            <person name="Beitel C."/>
            <person name="Tirone M."/>
            <person name="Mauro R."/>
            <person name="Lo Monaco A."/>
            <person name="Mauromicale G."/>
            <person name="Faccioli P."/>
            <person name="Cattivelli L."/>
            <person name="Rieseberg L."/>
            <person name="Michelmore R."/>
            <person name="Lanteri S."/>
        </authorList>
    </citation>
    <scope>NUCLEOTIDE SEQUENCE [LARGE SCALE GENOMIC DNA]</scope>
    <source>
        <strain evidence="2">2C</strain>
    </source>
</reference>
<accession>A0A103YF66</accession>
<sequence length="110" mass="12151">MHSKQETMKQLFDKYEKRKKLEPLEAYVPAIILTEMQITELGKTLEANQPQYVACWSLLHAGPTSSLRMNIRAICYLGFKAFGVGGSNIGGGSPKSSSSPPFFSIVDLIL</sequence>
<keyword evidence="3" id="KW-1185">Reference proteome</keyword>
<name>A0A103YF66_CYNCS</name>
<dbReference type="PANTHER" id="PTHR36014:SF1">
    <property type="entry name" value="OS03G0176700 PROTEIN"/>
    <property type="match status" value="1"/>
</dbReference>
<dbReference type="Proteomes" id="UP000243975">
    <property type="component" value="Unassembled WGS sequence"/>
</dbReference>
<feature type="domain" description="DUF7880" evidence="1">
    <location>
        <begin position="23"/>
        <end position="74"/>
    </location>
</feature>
<dbReference type="STRING" id="59895.A0A103YF66"/>
<dbReference type="Pfam" id="PF25306">
    <property type="entry name" value="DUF7880"/>
    <property type="match status" value="1"/>
</dbReference>
<dbReference type="PANTHER" id="PTHR36014">
    <property type="entry name" value="OS03G0176600 PROTEIN"/>
    <property type="match status" value="1"/>
</dbReference>
<dbReference type="AlphaFoldDB" id="A0A103YF66"/>
<comment type="caution">
    <text evidence="2">The sequence shown here is derived from an EMBL/GenBank/DDBJ whole genome shotgun (WGS) entry which is preliminary data.</text>
</comment>
<evidence type="ECO:0000313" key="3">
    <source>
        <dbReference type="Proteomes" id="UP000243975"/>
    </source>
</evidence>
<gene>
    <name evidence="2" type="ORF">Ccrd_013670</name>
</gene>
<evidence type="ECO:0000259" key="1">
    <source>
        <dbReference type="Pfam" id="PF25306"/>
    </source>
</evidence>
<dbReference type="Gramene" id="KVI07964">
    <property type="protein sequence ID" value="KVI07964"/>
    <property type="gene ID" value="Ccrd_013670"/>
</dbReference>
<dbReference type="EMBL" id="LEKV01001448">
    <property type="protein sequence ID" value="KVI07964.1"/>
    <property type="molecule type" value="Genomic_DNA"/>
</dbReference>
<dbReference type="InterPro" id="IPR057202">
    <property type="entry name" value="DUF7880"/>
</dbReference>